<accession>A0ACA9PZ94</accession>
<comment type="caution">
    <text evidence="1">The sequence shown here is derived from an EMBL/GenBank/DDBJ whole genome shotgun (WGS) entry which is preliminary data.</text>
</comment>
<evidence type="ECO:0000313" key="2">
    <source>
        <dbReference type="Proteomes" id="UP000789920"/>
    </source>
</evidence>
<organism evidence="1 2">
    <name type="scientific">Racocetra persica</name>
    <dbReference type="NCBI Taxonomy" id="160502"/>
    <lineage>
        <taxon>Eukaryota</taxon>
        <taxon>Fungi</taxon>
        <taxon>Fungi incertae sedis</taxon>
        <taxon>Mucoromycota</taxon>
        <taxon>Glomeromycotina</taxon>
        <taxon>Glomeromycetes</taxon>
        <taxon>Diversisporales</taxon>
        <taxon>Gigasporaceae</taxon>
        <taxon>Racocetra</taxon>
    </lineage>
</organism>
<feature type="non-terminal residue" evidence="1">
    <location>
        <position position="1"/>
    </location>
</feature>
<proteinExistence type="predicted"/>
<sequence>DNELSKAVKDVLNSDLYQETFKKGYIDESNNIPPKEPAPKRMPRCSDIWYKLLKPIFVGISAKATWPMAKQVLKAAVAYWLAFVIDLIVPAMQELGPYTFLAVVMVCYFQPSRTFGSLWESAGWGICGACLATLWSFLGIKVSEAIRGDEIFSIPAMLVNLTFLAIGTFTLSYDKIKWQPMRYGSINAIMIMSFSLTFSYVNPQNTNQILQATTNYIPCLHKTLQSFIDLLEQETHFFLRGPYNRNTISQLYRVVQDNILSLDIAKKDAQHEVSYSKIGPEDLLDINKTVKSLHMILEGLALSGVIEEELMKDRREGTIEIRIEDKCNHASIFDQVTLYTNVDESSPLSVGTATGSEEDLTKLLEIIRPICTDLSETCQMCLADCMIRVEHLKHDCRDPWYRKIWPFNLKSAPSHNQNVLDDPMGDLHAALTKFENARVEGLHRLFSDKEFISPLPQRVLLLVLLFENSLKTFAEDLCLLVGTIKVLGIQRQSKKFWLPPIPFFKRTRDVGGTEEEHLKFFESNTRQDEKEEFENEMLFDPDVTQPTTKFQRFWYKLWLMRNWFNSIYAKFAIKNTLVVTALCIPAFLPNSYVWFNYYHGQWAVISAVLSFSPTTGGAVLQFIGRLLGSIVGATMAMVTWEITQGNAYGLACALFVFSLLLWFIYLNAKVWTVGGVIMLANFALVLSNVYQSNNGMGSVTETGFRVGITSAFIMNMMPWPHTGRVEVRRRLARTISDICVLYSMTISSLLNEKMESRSKRFRKLVSKINRSITIERLLLSRTKYEPPLRGNFPIEKYKQIIDIVEHMVCLVGGLDLILCELNGTGWKTQLADVFNPTKCHYITHILTTFHILSTALENKVPLPPYNIIASGDTRFGQVGLGSRISGRIRRTASDLTKEDLETQAFVCYCAYLIKTSHLVNELLKLVYVIKQLVGVNKYVK</sequence>
<gene>
    <name evidence="1" type="ORF">RPERSI_LOCUS12171</name>
</gene>
<reference evidence="1" key="1">
    <citation type="submission" date="2021-06" db="EMBL/GenBank/DDBJ databases">
        <authorList>
            <person name="Kallberg Y."/>
            <person name="Tangrot J."/>
            <person name="Rosling A."/>
        </authorList>
    </citation>
    <scope>NUCLEOTIDE SEQUENCE</scope>
    <source>
        <strain evidence="1">MA461A</strain>
    </source>
</reference>
<protein>
    <submittedName>
        <fullName evidence="1">2955_t:CDS:1</fullName>
    </submittedName>
</protein>
<feature type="non-terminal residue" evidence="1">
    <location>
        <position position="940"/>
    </location>
</feature>
<dbReference type="EMBL" id="CAJVQC010025802">
    <property type="protein sequence ID" value="CAG8731137.1"/>
    <property type="molecule type" value="Genomic_DNA"/>
</dbReference>
<keyword evidence="2" id="KW-1185">Reference proteome</keyword>
<dbReference type="Proteomes" id="UP000789920">
    <property type="component" value="Unassembled WGS sequence"/>
</dbReference>
<evidence type="ECO:0000313" key="1">
    <source>
        <dbReference type="EMBL" id="CAG8731137.1"/>
    </source>
</evidence>
<name>A0ACA9PZ94_9GLOM</name>